<name>A0AAD5MJV1_PARTN</name>
<evidence type="ECO:0000259" key="3">
    <source>
        <dbReference type="Pfam" id="PF04679"/>
    </source>
</evidence>
<dbReference type="GO" id="GO:0005739">
    <property type="term" value="C:mitochondrion"/>
    <property type="evidence" value="ECO:0007669"/>
    <property type="project" value="TreeGrafter"/>
</dbReference>
<dbReference type="InterPro" id="IPR050191">
    <property type="entry name" value="ATP-dep_DNA_ligase"/>
</dbReference>
<evidence type="ECO:0000313" key="4">
    <source>
        <dbReference type="EMBL" id="KAJ1357453.1"/>
    </source>
</evidence>
<evidence type="ECO:0000256" key="1">
    <source>
        <dbReference type="ARBA" id="ARBA00007572"/>
    </source>
</evidence>
<dbReference type="EMBL" id="JAHQIW010003141">
    <property type="protein sequence ID" value="KAJ1357453.1"/>
    <property type="molecule type" value="Genomic_DNA"/>
</dbReference>
<comment type="similarity">
    <text evidence="1">Belongs to the ATP-dependent DNA ligase family.</text>
</comment>
<dbReference type="GO" id="GO:1903461">
    <property type="term" value="P:Okazaki fragment processing involved in mitotic DNA replication"/>
    <property type="evidence" value="ECO:0007669"/>
    <property type="project" value="TreeGrafter"/>
</dbReference>
<organism evidence="4 5">
    <name type="scientific">Parelaphostrongylus tenuis</name>
    <name type="common">Meningeal worm</name>
    <dbReference type="NCBI Taxonomy" id="148309"/>
    <lineage>
        <taxon>Eukaryota</taxon>
        <taxon>Metazoa</taxon>
        <taxon>Ecdysozoa</taxon>
        <taxon>Nematoda</taxon>
        <taxon>Chromadorea</taxon>
        <taxon>Rhabditida</taxon>
        <taxon>Rhabditina</taxon>
        <taxon>Rhabditomorpha</taxon>
        <taxon>Strongyloidea</taxon>
        <taxon>Metastrongylidae</taxon>
        <taxon>Parelaphostrongylus</taxon>
    </lineage>
</organism>
<reference evidence="4" key="1">
    <citation type="submission" date="2021-06" db="EMBL/GenBank/DDBJ databases">
        <title>Parelaphostrongylus tenuis whole genome reference sequence.</title>
        <authorList>
            <person name="Garwood T.J."/>
            <person name="Larsen P.A."/>
            <person name="Fountain-Jones N.M."/>
            <person name="Garbe J.R."/>
            <person name="Macchietto M.G."/>
            <person name="Kania S.A."/>
            <person name="Gerhold R.W."/>
            <person name="Richards J.E."/>
            <person name="Wolf T.M."/>
        </authorList>
    </citation>
    <scope>NUCLEOTIDE SEQUENCE</scope>
    <source>
        <strain evidence="4">MNPRO001-30</strain>
        <tissue evidence="4">Meninges</tissue>
    </source>
</reference>
<dbReference type="InterPro" id="IPR012340">
    <property type="entry name" value="NA-bd_OB-fold"/>
</dbReference>
<dbReference type="GO" id="GO:0006281">
    <property type="term" value="P:DNA repair"/>
    <property type="evidence" value="ECO:0007669"/>
    <property type="project" value="InterPro"/>
</dbReference>
<gene>
    <name evidence="4" type="primary">LIG1_1</name>
    <name evidence="4" type="ORF">KIN20_015608</name>
</gene>
<dbReference type="Proteomes" id="UP001196413">
    <property type="component" value="Unassembled WGS sequence"/>
</dbReference>
<comment type="caution">
    <text evidence="4">The sequence shown here is derived from an EMBL/GenBank/DDBJ whole genome shotgun (WGS) entry which is preliminary data.</text>
</comment>
<dbReference type="Pfam" id="PF04679">
    <property type="entry name" value="DNA_ligase_A_C"/>
    <property type="match status" value="1"/>
</dbReference>
<dbReference type="GO" id="GO:0005634">
    <property type="term" value="C:nucleus"/>
    <property type="evidence" value="ECO:0007669"/>
    <property type="project" value="TreeGrafter"/>
</dbReference>
<dbReference type="SUPFAM" id="SSF50249">
    <property type="entry name" value="Nucleic acid-binding proteins"/>
    <property type="match status" value="1"/>
</dbReference>
<dbReference type="GO" id="GO:0003910">
    <property type="term" value="F:DNA ligase (ATP) activity"/>
    <property type="evidence" value="ECO:0007669"/>
    <property type="project" value="InterPro"/>
</dbReference>
<dbReference type="PANTHER" id="PTHR45674">
    <property type="entry name" value="DNA LIGASE 1/3 FAMILY MEMBER"/>
    <property type="match status" value="1"/>
</dbReference>
<evidence type="ECO:0000313" key="5">
    <source>
        <dbReference type="Proteomes" id="UP001196413"/>
    </source>
</evidence>
<feature type="domain" description="DNA ligase ATP-dependent C-terminal" evidence="3">
    <location>
        <begin position="3"/>
        <end position="52"/>
    </location>
</feature>
<accession>A0AAD5MJV1</accession>
<sequence>MKPDVWFDPRVIFKVKCADLSISPRHFAAKDLVDSDKVTSLRIPRFLRIRDDENGEDATTPSEVATMYKNQVRIREDSTRKTYTEADDDDIDF</sequence>
<dbReference type="GO" id="GO:0006310">
    <property type="term" value="P:DNA recombination"/>
    <property type="evidence" value="ECO:0007669"/>
    <property type="project" value="InterPro"/>
</dbReference>
<dbReference type="AlphaFoldDB" id="A0AAD5MJV1"/>
<protein>
    <submittedName>
        <fullName evidence="4">tRNA ligase</fullName>
    </submittedName>
</protein>
<dbReference type="PANTHER" id="PTHR45674:SF4">
    <property type="entry name" value="DNA LIGASE 1"/>
    <property type="match status" value="1"/>
</dbReference>
<keyword evidence="5" id="KW-1185">Reference proteome</keyword>
<proteinExistence type="inferred from homology"/>
<dbReference type="InterPro" id="IPR012309">
    <property type="entry name" value="DNA_ligase_ATP-dep_C"/>
</dbReference>
<evidence type="ECO:0000256" key="2">
    <source>
        <dbReference type="ARBA" id="ARBA00022598"/>
    </source>
</evidence>
<keyword evidence="2 4" id="KW-0436">Ligase</keyword>
<dbReference type="Gene3D" id="2.40.50.140">
    <property type="entry name" value="Nucleic acid-binding proteins"/>
    <property type="match status" value="1"/>
</dbReference>